<reference evidence="8 9" key="1">
    <citation type="submission" date="2024-01" db="EMBL/GenBank/DDBJ databases">
        <authorList>
            <person name="Allen C."/>
            <person name="Tagirdzhanova G."/>
        </authorList>
    </citation>
    <scope>NUCLEOTIDE SEQUENCE [LARGE SCALE GENOMIC DNA]</scope>
</reference>
<keyword evidence="3 6" id="KW-1133">Transmembrane helix</keyword>
<evidence type="ECO:0000256" key="2">
    <source>
        <dbReference type="ARBA" id="ARBA00022692"/>
    </source>
</evidence>
<feature type="domain" description="Major facilitator superfamily (MFS) profile" evidence="7">
    <location>
        <begin position="59"/>
        <end position="525"/>
    </location>
</feature>
<accession>A0ABP0CTH7</accession>
<dbReference type="PANTHER" id="PTHR23502:SF181">
    <property type="entry name" value="MAJOR FACILITATOR SUPERFAMILY (MFS) PROFILE DOMAIN-CONTAINING PROTEIN"/>
    <property type="match status" value="1"/>
</dbReference>
<sequence length="525" mass="58245">MALSPSPATPKSGFVPPEHVEATDGPEKTPTYERYHLVPRPSESPEDPLNWPLSLKIGILLQVCWLAALGTWNTAVINPAYAPLSEDLHIPETHASYQTTIAIALNGLGPFIWIPLANVYGRRFVYLLTTVIGFCTALACGFVNDFGSLIAVRAINGIFPVAMALGPATITDLFFYHQRGRALGCFTVFLTSGSHFAGLFGGPVGQFLGWRWIFWITAMMNFVTLVVLVFCLPETVYYKTRTYDDTSVELPQLTAETYRKLLAPWRTYPGVRLKAKHFVLPSFRMARYPSVIFPALYYGTQYCFAAIFPAVTYATIFRQRFGWNTLQCGLAYGGTMTIGSILGEFAAGRIIDKILAREAYRLGTDNPPPEVRFKGLWAGAFLVPAGLLIFGFSMQYQAHWSGALAGMFIGIFGIQIIATVCYTYSIDCYRIEGSEVSQLFNFIRQETSFTVGFYGVQLCLRIGYQFAFLMFALVGGVLAFVPMVFLMWKGASIRERLGSPQGVSVAEEVLRDHGEFHRQRSAAAA</sequence>
<dbReference type="PANTHER" id="PTHR23502">
    <property type="entry name" value="MAJOR FACILITATOR SUPERFAMILY"/>
    <property type="match status" value="1"/>
</dbReference>
<dbReference type="Pfam" id="PF07690">
    <property type="entry name" value="MFS_1"/>
    <property type="match status" value="1"/>
</dbReference>
<feature type="transmembrane region" description="Helical" evidence="6">
    <location>
        <begin position="150"/>
        <end position="170"/>
    </location>
</feature>
<evidence type="ECO:0000256" key="1">
    <source>
        <dbReference type="ARBA" id="ARBA00004141"/>
    </source>
</evidence>
<evidence type="ECO:0000259" key="7">
    <source>
        <dbReference type="PROSITE" id="PS50850"/>
    </source>
</evidence>
<keyword evidence="9" id="KW-1185">Reference proteome</keyword>
<evidence type="ECO:0000313" key="8">
    <source>
        <dbReference type="EMBL" id="CAK7235432.1"/>
    </source>
</evidence>
<keyword evidence="4 6" id="KW-0472">Membrane</keyword>
<keyword evidence="2 6" id="KW-0812">Transmembrane</keyword>
<dbReference type="InterPro" id="IPR036259">
    <property type="entry name" value="MFS_trans_sf"/>
</dbReference>
<comment type="caution">
    <text evidence="8">The sequence shown here is derived from an EMBL/GenBank/DDBJ whole genome shotgun (WGS) entry which is preliminary data.</text>
</comment>
<evidence type="ECO:0000256" key="5">
    <source>
        <dbReference type="SAM" id="MobiDB-lite"/>
    </source>
</evidence>
<comment type="subcellular location">
    <subcellularLocation>
        <location evidence="1">Membrane</location>
        <topology evidence="1">Multi-pass membrane protein</topology>
    </subcellularLocation>
</comment>
<feature type="transmembrane region" description="Helical" evidence="6">
    <location>
        <begin position="462"/>
        <end position="488"/>
    </location>
</feature>
<feature type="transmembrane region" description="Helical" evidence="6">
    <location>
        <begin position="295"/>
        <end position="316"/>
    </location>
</feature>
<dbReference type="Gene3D" id="1.20.1250.20">
    <property type="entry name" value="MFS general substrate transporter like domains"/>
    <property type="match status" value="1"/>
</dbReference>
<feature type="transmembrane region" description="Helical" evidence="6">
    <location>
        <begin position="124"/>
        <end position="144"/>
    </location>
</feature>
<name>A0ABP0CTH7_9PEZI</name>
<organism evidence="8 9">
    <name type="scientific">Sporothrix bragantina</name>
    <dbReference type="NCBI Taxonomy" id="671064"/>
    <lineage>
        <taxon>Eukaryota</taxon>
        <taxon>Fungi</taxon>
        <taxon>Dikarya</taxon>
        <taxon>Ascomycota</taxon>
        <taxon>Pezizomycotina</taxon>
        <taxon>Sordariomycetes</taxon>
        <taxon>Sordariomycetidae</taxon>
        <taxon>Ophiostomatales</taxon>
        <taxon>Ophiostomataceae</taxon>
        <taxon>Sporothrix</taxon>
    </lineage>
</organism>
<feature type="transmembrane region" description="Helical" evidence="6">
    <location>
        <begin position="182"/>
        <end position="200"/>
    </location>
</feature>
<feature type="region of interest" description="Disordered" evidence="5">
    <location>
        <begin position="1"/>
        <end position="32"/>
    </location>
</feature>
<dbReference type="InterPro" id="IPR020846">
    <property type="entry name" value="MFS_dom"/>
</dbReference>
<feature type="transmembrane region" description="Helical" evidence="6">
    <location>
        <begin position="375"/>
        <end position="392"/>
    </location>
</feature>
<evidence type="ECO:0000256" key="3">
    <source>
        <dbReference type="ARBA" id="ARBA00022989"/>
    </source>
</evidence>
<dbReference type="InterPro" id="IPR011701">
    <property type="entry name" value="MFS"/>
</dbReference>
<gene>
    <name evidence="8" type="ORF">SBRCBS47491_009291</name>
</gene>
<evidence type="ECO:0000256" key="4">
    <source>
        <dbReference type="ARBA" id="ARBA00023136"/>
    </source>
</evidence>
<evidence type="ECO:0000256" key="6">
    <source>
        <dbReference type="SAM" id="Phobius"/>
    </source>
</evidence>
<proteinExistence type="predicted"/>
<dbReference type="EMBL" id="CAWUHC010000141">
    <property type="protein sequence ID" value="CAK7235432.1"/>
    <property type="molecule type" value="Genomic_DNA"/>
</dbReference>
<evidence type="ECO:0000313" key="9">
    <source>
        <dbReference type="Proteomes" id="UP001642406"/>
    </source>
</evidence>
<feature type="compositionally biased region" description="Basic and acidic residues" evidence="5">
    <location>
        <begin position="18"/>
        <end position="32"/>
    </location>
</feature>
<feature type="transmembrane region" description="Helical" evidence="6">
    <location>
        <begin position="404"/>
        <end position="425"/>
    </location>
</feature>
<feature type="transmembrane region" description="Helical" evidence="6">
    <location>
        <begin position="97"/>
        <end position="117"/>
    </location>
</feature>
<dbReference type="Proteomes" id="UP001642406">
    <property type="component" value="Unassembled WGS sequence"/>
</dbReference>
<dbReference type="SUPFAM" id="SSF103473">
    <property type="entry name" value="MFS general substrate transporter"/>
    <property type="match status" value="1"/>
</dbReference>
<dbReference type="PROSITE" id="PS50850">
    <property type="entry name" value="MFS"/>
    <property type="match status" value="1"/>
</dbReference>
<protein>
    <recommendedName>
        <fullName evidence="7">Major facilitator superfamily (MFS) profile domain-containing protein</fullName>
    </recommendedName>
</protein>
<feature type="transmembrane region" description="Helical" evidence="6">
    <location>
        <begin position="212"/>
        <end position="232"/>
    </location>
</feature>